<sequence>MFKKAAVVISFLLTSCMAAGTLSAADGAALYVEKTCIACHGANGNAPAMNSYPKLGGQNEPYLLAQMKVIKDGTRKNSHSISMTNIMHRVSDEEMATIAKWLAGIK</sequence>
<evidence type="ECO:0000313" key="7">
    <source>
        <dbReference type="EMBL" id="VAX06711.1"/>
    </source>
</evidence>
<dbReference type="PROSITE" id="PS51007">
    <property type="entry name" value="CYTC"/>
    <property type="match status" value="1"/>
</dbReference>
<accession>A0A3B1AY53</accession>
<dbReference type="Pfam" id="PF00034">
    <property type="entry name" value="Cytochrom_C"/>
    <property type="match status" value="1"/>
</dbReference>
<dbReference type="InterPro" id="IPR009056">
    <property type="entry name" value="Cyt_c-like_dom"/>
</dbReference>
<evidence type="ECO:0000256" key="5">
    <source>
        <dbReference type="ARBA" id="ARBA00023004"/>
    </source>
</evidence>
<dbReference type="Gene3D" id="1.10.760.10">
    <property type="entry name" value="Cytochrome c-like domain"/>
    <property type="match status" value="1"/>
</dbReference>
<dbReference type="InterPro" id="IPR036909">
    <property type="entry name" value="Cyt_c-like_dom_sf"/>
</dbReference>
<reference evidence="7" key="1">
    <citation type="submission" date="2018-06" db="EMBL/GenBank/DDBJ databases">
        <authorList>
            <person name="Zhirakovskaya E."/>
        </authorList>
    </citation>
    <scope>NUCLEOTIDE SEQUENCE</scope>
</reference>
<keyword evidence="3" id="KW-0479">Metal-binding</keyword>
<proteinExistence type="predicted"/>
<keyword evidence="5" id="KW-0408">Iron</keyword>
<keyword evidence="2" id="KW-0349">Heme</keyword>
<dbReference type="PANTHER" id="PTHR33751">
    <property type="entry name" value="CBB3-TYPE CYTOCHROME C OXIDASE SUBUNIT FIXP"/>
    <property type="match status" value="1"/>
</dbReference>
<evidence type="ECO:0000256" key="4">
    <source>
        <dbReference type="ARBA" id="ARBA00022982"/>
    </source>
</evidence>
<dbReference type="SUPFAM" id="SSF46626">
    <property type="entry name" value="Cytochrome c"/>
    <property type="match status" value="1"/>
</dbReference>
<dbReference type="PROSITE" id="PS51257">
    <property type="entry name" value="PROKAR_LIPOPROTEIN"/>
    <property type="match status" value="1"/>
</dbReference>
<organism evidence="7">
    <name type="scientific">hydrothermal vent metagenome</name>
    <dbReference type="NCBI Taxonomy" id="652676"/>
    <lineage>
        <taxon>unclassified sequences</taxon>
        <taxon>metagenomes</taxon>
        <taxon>ecological metagenomes</taxon>
    </lineage>
</organism>
<keyword evidence="1" id="KW-0813">Transport</keyword>
<evidence type="ECO:0000256" key="3">
    <source>
        <dbReference type="ARBA" id="ARBA00022723"/>
    </source>
</evidence>
<dbReference type="GO" id="GO:0020037">
    <property type="term" value="F:heme binding"/>
    <property type="evidence" value="ECO:0007669"/>
    <property type="project" value="InterPro"/>
</dbReference>
<evidence type="ECO:0000256" key="1">
    <source>
        <dbReference type="ARBA" id="ARBA00022448"/>
    </source>
</evidence>
<evidence type="ECO:0000259" key="6">
    <source>
        <dbReference type="PROSITE" id="PS51007"/>
    </source>
</evidence>
<feature type="domain" description="Cytochrome c" evidence="6">
    <location>
        <begin position="22"/>
        <end position="106"/>
    </location>
</feature>
<keyword evidence="4" id="KW-0249">Electron transport</keyword>
<dbReference type="GO" id="GO:0009055">
    <property type="term" value="F:electron transfer activity"/>
    <property type="evidence" value="ECO:0007669"/>
    <property type="project" value="InterPro"/>
</dbReference>
<name>A0A3B1AY53_9ZZZZ</name>
<dbReference type="InterPro" id="IPR050597">
    <property type="entry name" value="Cytochrome_c_Oxidase_Subunit"/>
</dbReference>
<protein>
    <recommendedName>
        <fullName evidence="6">Cytochrome c domain-containing protein</fullName>
    </recommendedName>
</protein>
<dbReference type="EMBL" id="UOFX01000016">
    <property type="protein sequence ID" value="VAX06711.1"/>
    <property type="molecule type" value="Genomic_DNA"/>
</dbReference>
<gene>
    <name evidence="7" type="ORF">MNBD_GAMMA26-466</name>
</gene>
<dbReference type="AlphaFoldDB" id="A0A3B1AY53"/>
<dbReference type="GO" id="GO:0046872">
    <property type="term" value="F:metal ion binding"/>
    <property type="evidence" value="ECO:0007669"/>
    <property type="project" value="UniProtKB-KW"/>
</dbReference>
<evidence type="ECO:0000256" key="2">
    <source>
        <dbReference type="ARBA" id="ARBA00022617"/>
    </source>
</evidence>
<dbReference type="PANTHER" id="PTHR33751:SF9">
    <property type="entry name" value="CYTOCHROME C4"/>
    <property type="match status" value="1"/>
</dbReference>